<sequence>MEKGLRSWKLLSGEEYIVSETPGDEDIGDDRSCEAPDRGQPPDDHSTGCCRRFSTSKTVSRLLTRILDYKTS</sequence>
<evidence type="ECO:0000313" key="3">
    <source>
        <dbReference type="Proteomes" id="UP000595437"/>
    </source>
</evidence>
<dbReference type="EMBL" id="CP045906">
    <property type="protein sequence ID" value="QQP34754.1"/>
    <property type="molecule type" value="Genomic_DNA"/>
</dbReference>
<evidence type="ECO:0000313" key="2">
    <source>
        <dbReference type="EMBL" id="QQP34754.1"/>
    </source>
</evidence>
<dbReference type="Proteomes" id="UP000595437">
    <property type="component" value="Chromosome 17"/>
</dbReference>
<feature type="region of interest" description="Disordered" evidence="1">
    <location>
        <begin position="19"/>
        <end position="51"/>
    </location>
</feature>
<name>A0A7T8GMW4_CALRO</name>
<feature type="compositionally biased region" description="Basic and acidic residues" evidence="1">
    <location>
        <begin position="29"/>
        <end position="46"/>
    </location>
</feature>
<protein>
    <submittedName>
        <fullName evidence="2">Uncharacterized protein</fullName>
    </submittedName>
</protein>
<reference evidence="3" key="1">
    <citation type="submission" date="2021-01" db="EMBL/GenBank/DDBJ databases">
        <title>Caligus Genome Assembly.</title>
        <authorList>
            <person name="Gallardo-Escarate C."/>
        </authorList>
    </citation>
    <scope>NUCLEOTIDE SEQUENCE [LARGE SCALE GENOMIC DNA]</scope>
</reference>
<organism evidence="2 3">
    <name type="scientific">Caligus rogercresseyi</name>
    <name type="common">Sea louse</name>
    <dbReference type="NCBI Taxonomy" id="217165"/>
    <lineage>
        <taxon>Eukaryota</taxon>
        <taxon>Metazoa</taxon>
        <taxon>Ecdysozoa</taxon>
        <taxon>Arthropoda</taxon>
        <taxon>Crustacea</taxon>
        <taxon>Multicrustacea</taxon>
        <taxon>Hexanauplia</taxon>
        <taxon>Copepoda</taxon>
        <taxon>Siphonostomatoida</taxon>
        <taxon>Caligidae</taxon>
        <taxon>Caligus</taxon>
    </lineage>
</organism>
<gene>
    <name evidence="2" type="ORF">FKW44_022746</name>
</gene>
<accession>A0A7T8GMW4</accession>
<evidence type="ECO:0000256" key="1">
    <source>
        <dbReference type="SAM" id="MobiDB-lite"/>
    </source>
</evidence>
<proteinExistence type="predicted"/>
<keyword evidence="3" id="KW-1185">Reference proteome</keyword>
<dbReference type="AlphaFoldDB" id="A0A7T8GMW4"/>